<accession>A0A369K374</accession>
<name>A0A369K374_HYPMA</name>
<dbReference type="AlphaFoldDB" id="A0A369K374"/>
<keyword evidence="2" id="KW-1185">Reference proteome</keyword>
<comment type="caution">
    <text evidence="1">The sequence shown here is derived from an EMBL/GenBank/DDBJ whole genome shotgun (WGS) entry which is preliminary data.</text>
</comment>
<dbReference type="InParanoid" id="A0A369K374"/>
<dbReference type="EMBL" id="LUEZ02000040">
    <property type="protein sequence ID" value="RDB26224.1"/>
    <property type="molecule type" value="Genomic_DNA"/>
</dbReference>
<sequence>MARRPQLSICTDDDIFYSPSEHSCDTSGSDKSDGSLDAYSSPRYTIPVIPRIFSPCEVMHMSRSIFTTIFKPLIDPHLVPRSVPSSPKQSCTVINQYQGCGQRVGFAEGKSWGVGMLDILTFRDNLTDRYLPVSIVFGCRTSEIRLTDTLLDRVLPESSARYLFLPIKCPCHSGCRPEALTASRYQLALRVCYIYWLHQHLLHLPPFHTLRLISLHLPPNMDTWVAEIAVLYP</sequence>
<reference evidence="1" key="1">
    <citation type="submission" date="2018-04" db="EMBL/GenBank/DDBJ databases">
        <title>Whole genome sequencing of Hypsizygus marmoreus.</title>
        <authorList>
            <person name="Choi I.-G."/>
            <person name="Min B."/>
            <person name="Kim J.-G."/>
            <person name="Kim S."/>
            <person name="Oh Y.-L."/>
            <person name="Kong W.-S."/>
            <person name="Park H."/>
            <person name="Jeong J."/>
            <person name="Song E.-S."/>
        </authorList>
    </citation>
    <scope>NUCLEOTIDE SEQUENCE [LARGE SCALE GENOMIC DNA]</scope>
    <source>
        <strain evidence="1">51987-8</strain>
    </source>
</reference>
<evidence type="ECO:0000313" key="1">
    <source>
        <dbReference type="EMBL" id="RDB26224.1"/>
    </source>
</evidence>
<dbReference type="Proteomes" id="UP000076154">
    <property type="component" value="Unassembled WGS sequence"/>
</dbReference>
<proteinExistence type="predicted"/>
<organism evidence="1 2">
    <name type="scientific">Hypsizygus marmoreus</name>
    <name type="common">White beech mushroom</name>
    <name type="synonym">Agaricus marmoreus</name>
    <dbReference type="NCBI Taxonomy" id="39966"/>
    <lineage>
        <taxon>Eukaryota</taxon>
        <taxon>Fungi</taxon>
        <taxon>Dikarya</taxon>
        <taxon>Basidiomycota</taxon>
        <taxon>Agaricomycotina</taxon>
        <taxon>Agaricomycetes</taxon>
        <taxon>Agaricomycetidae</taxon>
        <taxon>Agaricales</taxon>
        <taxon>Tricholomatineae</taxon>
        <taxon>Lyophyllaceae</taxon>
        <taxon>Hypsizygus</taxon>
    </lineage>
</organism>
<gene>
    <name evidence="1" type="ORF">Hypma_006281</name>
</gene>
<evidence type="ECO:0000313" key="2">
    <source>
        <dbReference type="Proteomes" id="UP000076154"/>
    </source>
</evidence>
<protein>
    <submittedName>
        <fullName evidence="1">Uncharacterized protein</fullName>
    </submittedName>
</protein>